<keyword evidence="5" id="KW-1015">Disulfide bond</keyword>
<evidence type="ECO:0000313" key="10">
    <source>
        <dbReference type="Proteomes" id="UP000887568"/>
    </source>
</evidence>
<proteinExistence type="predicted"/>
<evidence type="ECO:0000313" key="9">
    <source>
        <dbReference type="EnsemblMetazoa" id="XP_038060528.1"/>
    </source>
</evidence>
<feature type="domain" description="Saposin A-type" evidence="8">
    <location>
        <begin position="168"/>
        <end position="204"/>
    </location>
</feature>
<comment type="subcellular location">
    <subcellularLocation>
        <location evidence="1">Secreted</location>
    </subcellularLocation>
</comment>
<dbReference type="SMART" id="SM00741">
    <property type="entry name" value="SapB"/>
    <property type="match status" value="2"/>
</dbReference>
<protein>
    <recommendedName>
        <fullName evidence="11">Saposin B-type domain-containing protein</fullName>
    </recommendedName>
</protein>
<dbReference type="InterPro" id="IPR008139">
    <property type="entry name" value="SaposinB_dom"/>
</dbReference>
<dbReference type="PANTHER" id="PTHR11480">
    <property type="entry name" value="SAPOSIN-RELATED"/>
    <property type="match status" value="1"/>
</dbReference>
<dbReference type="GeneID" id="119731430"/>
<evidence type="ECO:0000256" key="5">
    <source>
        <dbReference type="ARBA" id="ARBA00023157"/>
    </source>
</evidence>
<dbReference type="InterPro" id="IPR011001">
    <property type="entry name" value="Saposin-like"/>
</dbReference>
<keyword evidence="10" id="KW-1185">Reference proteome</keyword>
<dbReference type="RefSeq" id="XP_038060528.1">
    <property type="nucleotide sequence ID" value="XM_038204600.1"/>
</dbReference>
<dbReference type="Proteomes" id="UP000887568">
    <property type="component" value="Unplaced"/>
</dbReference>
<dbReference type="SUPFAM" id="SSF47862">
    <property type="entry name" value="Saposin"/>
    <property type="match status" value="2"/>
</dbReference>
<dbReference type="PROSITE" id="PS51110">
    <property type="entry name" value="SAP_A"/>
    <property type="match status" value="1"/>
</dbReference>
<feature type="domain" description="Saposin B-type" evidence="7">
    <location>
        <begin position="1"/>
        <end position="68"/>
    </location>
</feature>
<evidence type="ECO:0000256" key="2">
    <source>
        <dbReference type="ARBA" id="ARBA00022525"/>
    </source>
</evidence>
<dbReference type="PROSITE" id="PS50015">
    <property type="entry name" value="SAP_B"/>
    <property type="match status" value="2"/>
</dbReference>
<keyword evidence="2" id="KW-0964">Secreted</keyword>
<evidence type="ECO:0008006" key="11">
    <source>
        <dbReference type="Google" id="ProtNLM"/>
    </source>
</evidence>
<dbReference type="OrthoDB" id="69496at2759"/>
<dbReference type="OMA" id="GMCHRAI"/>
<accession>A0A914A9T6</accession>
<dbReference type="GO" id="GO:0005576">
    <property type="term" value="C:extracellular region"/>
    <property type="evidence" value="ECO:0007669"/>
    <property type="project" value="UniProtKB-SubCell"/>
</dbReference>
<dbReference type="InterPro" id="IPR051428">
    <property type="entry name" value="Sphingo_Act-Surfact_Prot"/>
</dbReference>
<dbReference type="SMART" id="SM00162">
    <property type="entry name" value="SAPA"/>
    <property type="match status" value="1"/>
</dbReference>
<evidence type="ECO:0000256" key="1">
    <source>
        <dbReference type="ARBA" id="ARBA00004613"/>
    </source>
</evidence>
<dbReference type="AlphaFoldDB" id="A0A914A9T6"/>
<dbReference type="Pfam" id="PF03489">
    <property type="entry name" value="SapB_2"/>
    <property type="match status" value="1"/>
</dbReference>
<dbReference type="Pfam" id="PF02199">
    <property type="entry name" value="SapA"/>
    <property type="match status" value="1"/>
</dbReference>
<name>A0A914A9T6_PATMI</name>
<keyword evidence="3" id="KW-0732">Signal</keyword>
<keyword evidence="4" id="KW-0677">Repeat</keyword>
<dbReference type="Gene3D" id="1.10.225.10">
    <property type="entry name" value="Saposin-like"/>
    <property type="match status" value="2"/>
</dbReference>
<reference evidence="9" key="1">
    <citation type="submission" date="2022-11" db="UniProtKB">
        <authorList>
            <consortium name="EnsemblMetazoa"/>
        </authorList>
    </citation>
    <scope>IDENTIFICATION</scope>
</reference>
<dbReference type="EnsemblMetazoa" id="XM_038204600.1">
    <property type="protein sequence ID" value="XP_038060528.1"/>
    <property type="gene ID" value="LOC119731430"/>
</dbReference>
<evidence type="ECO:0000256" key="3">
    <source>
        <dbReference type="ARBA" id="ARBA00022729"/>
    </source>
</evidence>
<evidence type="ECO:0000259" key="8">
    <source>
        <dbReference type="PROSITE" id="PS51110"/>
    </source>
</evidence>
<dbReference type="InterPro" id="IPR003119">
    <property type="entry name" value="SAP_A"/>
</dbReference>
<evidence type="ECO:0000256" key="6">
    <source>
        <dbReference type="ARBA" id="ARBA00023180"/>
    </source>
</evidence>
<evidence type="ECO:0000259" key="7">
    <source>
        <dbReference type="PROSITE" id="PS50015"/>
    </source>
</evidence>
<dbReference type="InterPro" id="IPR008138">
    <property type="entry name" value="SapB_2"/>
</dbReference>
<feature type="domain" description="Saposin B-type" evidence="7">
    <location>
        <begin position="79"/>
        <end position="166"/>
    </location>
</feature>
<sequence length="204" mass="22738">MNETQLATNKRFEEVTDLIEKVCPLLPGSLNQQCKGFLDIYGPVLLKLIVDSELSPICKDLGLCTPSSLLQPRLRLTVGSVQCDACRTVVTVIEDSVKFLVKEIADIILELLAKLCDLLPQTYQQECKNLVESFGSYIVDLVVDLIVEFLSPDTICEALMLCSESRKSLPPANNCMLGPVFWCASMDNAKLCNTVEHCRRHAWN</sequence>
<evidence type="ECO:0000256" key="4">
    <source>
        <dbReference type="ARBA" id="ARBA00022737"/>
    </source>
</evidence>
<keyword evidence="6" id="KW-0325">Glycoprotein</keyword>
<dbReference type="PANTHER" id="PTHR11480:SF3">
    <property type="entry name" value="BCDNA.GH08312"/>
    <property type="match status" value="1"/>
</dbReference>
<organism evidence="9 10">
    <name type="scientific">Patiria miniata</name>
    <name type="common">Bat star</name>
    <name type="synonym">Asterina miniata</name>
    <dbReference type="NCBI Taxonomy" id="46514"/>
    <lineage>
        <taxon>Eukaryota</taxon>
        <taxon>Metazoa</taxon>
        <taxon>Echinodermata</taxon>
        <taxon>Eleutherozoa</taxon>
        <taxon>Asterozoa</taxon>
        <taxon>Asteroidea</taxon>
        <taxon>Valvatacea</taxon>
        <taxon>Valvatida</taxon>
        <taxon>Asterinidae</taxon>
        <taxon>Patiria</taxon>
    </lineage>
</organism>